<dbReference type="InterPro" id="IPR001867">
    <property type="entry name" value="OmpR/PhoB-type_DNA-bd"/>
</dbReference>
<evidence type="ECO:0000259" key="4">
    <source>
        <dbReference type="PROSITE" id="PS51755"/>
    </source>
</evidence>
<evidence type="ECO:0000313" key="5">
    <source>
        <dbReference type="EMBL" id="MCV2874244.1"/>
    </source>
</evidence>
<feature type="DNA-binding region" description="OmpR/PhoB-type" evidence="3">
    <location>
        <begin position="39"/>
        <end position="137"/>
    </location>
</feature>
<reference evidence="5 6" key="1">
    <citation type="submission" date="2022-10" db="EMBL/GenBank/DDBJ databases">
        <title>Defluviimonas sp. nov., isolated from ocean surface sediments.</title>
        <authorList>
            <person name="He W."/>
            <person name="Wang L."/>
            <person name="Zhang D.-F."/>
        </authorList>
    </citation>
    <scope>NUCLEOTIDE SEQUENCE [LARGE SCALE GENOMIC DNA]</scope>
    <source>
        <strain evidence="5 6">WL0050</strain>
    </source>
</reference>
<dbReference type="Gene3D" id="1.10.10.10">
    <property type="entry name" value="Winged helix-like DNA-binding domain superfamily/Winged helix DNA-binding domain"/>
    <property type="match status" value="1"/>
</dbReference>
<comment type="caution">
    <text evidence="5">The sequence shown here is derived from an EMBL/GenBank/DDBJ whole genome shotgun (WGS) entry which is preliminary data.</text>
</comment>
<dbReference type="InterPro" id="IPR016032">
    <property type="entry name" value="Sig_transdc_resp-reg_C-effctor"/>
</dbReference>
<gene>
    <name evidence="5" type="ORF">OEZ71_18265</name>
</gene>
<name>A0ABT2ZT91_9RHOB</name>
<sequence>MQFQCHFGDVAEEMLGDFLRKFFRFMVLFISTIVNLQLGMKYLFNNHVLDVGARNLLSAGRPIHVEPQVFDLIVYLIENRARVVDRDELIARIWKGRTVSDATIASRINAARQAVGDSGRRQAVIATLARQGFRFVAEVRREGETLGRPAVAVLPFALASDTDLDAHLAKGLADQLASTLGQASWFDVRDTSASFAPMLQDLGPAEIADRLDVGYLVSATLHVSPEQLKLDVRLVDPNDGRRVWSGSLAAPRSGLFALQDDLGSRILGEIEPRLRKIELQRSEDRHGNLSAFHHFLRANDILRAMDLAAMRAACVELDKAVSAFPRYAAAHGMRAWIATLLLPQGQRVDIRAELERSRIAVTEGAFDCDALAMGGYALAFFDRHPACGIDYLRRALAINPSSARAHDHLGWLLLYAGQAGEAWQRFDRALSLCPIDDFGFRSLTGRAFASLYQRDFKNAAVDAYRAHAVAPSYSVCHRVLAASLAHLGRGDDARRIARELSTLNPGLTVARYARETRFEGVSDREILFSGLKLAGLK</sequence>
<protein>
    <submittedName>
        <fullName evidence="5">Winged helix-turn-helix domain-containing protein</fullName>
    </submittedName>
</protein>
<dbReference type="EMBL" id="JAOWKZ010000005">
    <property type="protein sequence ID" value="MCV2874244.1"/>
    <property type="molecule type" value="Genomic_DNA"/>
</dbReference>
<dbReference type="SMART" id="SM00862">
    <property type="entry name" value="Trans_reg_C"/>
    <property type="match status" value="1"/>
</dbReference>
<proteinExistence type="predicted"/>
<dbReference type="PROSITE" id="PS51755">
    <property type="entry name" value="OMPR_PHOB"/>
    <property type="match status" value="1"/>
</dbReference>
<organism evidence="5 6">
    <name type="scientific">Albidovulum litorale</name>
    <dbReference type="NCBI Taxonomy" id="2984134"/>
    <lineage>
        <taxon>Bacteria</taxon>
        <taxon>Pseudomonadati</taxon>
        <taxon>Pseudomonadota</taxon>
        <taxon>Alphaproteobacteria</taxon>
        <taxon>Rhodobacterales</taxon>
        <taxon>Paracoccaceae</taxon>
        <taxon>Albidovulum</taxon>
    </lineage>
</organism>
<dbReference type="Pfam" id="PF00486">
    <property type="entry name" value="Trans_reg_C"/>
    <property type="match status" value="1"/>
</dbReference>
<dbReference type="InterPro" id="IPR019734">
    <property type="entry name" value="TPR_rpt"/>
</dbReference>
<dbReference type="CDD" id="cd00383">
    <property type="entry name" value="trans_reg_C"/>
    <property type="match status" value="1"/>
</dbReference>
<keyword evidence="6" id="KW-1185">Reference proteome</keyword>
<keyword evidence="2" id="KW-0802">TPR repeat</keyword>
<evidence type="ECO:0000256" key="1">
    <source>
        <dbReference type="ARBA" id="ARBA00023125"/>
    </source>
</evidence>
<evidence type="ECO:0000256" key="3">
    <source>
        <dbReference type="PROSITE-ProRule" id="PRU01091"/>
    </source>
</evidence>
<dbReference type="PROSITE" id="PS50005">
    <property type="entry name" value="TPR"/>
    <property type="match status" value="1"/>
</dbReference>
<keyword evidence="1 3" id="KW-0238">DNA-binding</keyword>
<dbReference type="SUPFAM" id="SSF46894">
    <property type="entry name" value="C-terminal effector domain of the bipartite response regulators"/>
    <property type="match status" value="1"/>
</dbReference>
<feature type="repeat" description="TPR" evidence="2">
    <location>
        <begin position="403"/>
        <end position="436"/>
    </location>
</feature>
<feature type="domain" description="OmpR/PhoB-type" evidence="4">
    <location>
        <begin position="39"/>
        <end position="137"/>
    </location>
</feature>
<dbReference type="Proteomes" id="UP001652564">
    <property type="component" value="Unassembled WGS sequence"/>
</dbReference>
<evidence type="ECO:0000313" key="6">
    <source>
        <dbReference type="Proteomes" id="UP001652564"/>
    </source>
</evidence>
<accession>A0ABT2ZT91</accession>
<evidence type="ECO:0000256" key="2">
    <source>
        <dbReference type="PROSITE-ProRule" id="PRU00339"/>
    </source>
</evidence>
<dbReference type="SUPFAM" id="SSF48452">
    <property type="entry name" value="TPR-like"/>
    <property type="match status" value="2"/>
</dbReference>
<dbReference type="InterPro" id="IPR011990">
    <property type="entry name" value="TPR-like_helical_dom_sf"/>
</dbReference>
<dbReference type="InterPro" id="IPR036388">
    <property type="entry name" value="WH-like_DNA-bd_sf"/>
</dbReference>
<dbReference type="Gene3D" id="1.25.40.10">
    <property type="entry name" value="Tetratricopeptide repeat domain"/>
    <property type="match status" value="1"/>
</dbReference>